<dbReference type="GO" id="GO:0005524">
    <property type="term" value="F:ATP binding"/>
    <property type="evidence" value="ECO:0007669"/>
    <property type="project" value="UniProtKB-KW"/>
</dbReference>
<dbReference type="PIRSF" id="PIRSF000722">
    <property type="entry name" value="Acetate_prop_kin"/>
    <property type="match status" value="1"/>
</dbReference>
<feature type="binding site" evidence="9">
    <location>
        <begin position="277"/>
        <end position="279"/>
    </location>
    <ligand>
        <name>ATP</name>
        <dbReference type="ChEBI" id="CHEBI:30616"/>
    </ligand>
</feature>
<feature type="site" description="Transition state stabilizer" evidence="9">
    <location>
        <position position="235"/>
    </location>
</feature>
<dbReference type="CDD" id="cd24010">
    <property type="entry name" value="ASKHA_NBD_AcK_PK"/>
    <property type="match status" value="1"/>
</dbReference>
<name>A0A016QMJ5_9DEIO</name>
<feature type="binding site" evidence="9">
    <location>
        <position position="14"/>
    </location>
    <ligand>
        <name>ATP</name>
        <dbReference type="ChEBI" id="CHEBI:30616"/>
    </ligand>
</feature>
<keyword evidence="3 9" id="KW-0808">Transferase</keyword>
<feature type="active site" description="Proton donor/acceptor" evidence="9">
    <location>
        <position position="142"/>
    </location>
</feature>
<organism evidence="11 12">
    <name type="scientific">Deinococcus phoenicis</name>
    <dbReference type="NCBI Taxonomy" id="1476583"/>
    <lineage>
        <taxon>Bacteria</taxon>
        <taxon>Thermotogati</taxon>
        <taxon>Deinococcota</taxon>
        <taxon>Deinococci</taxon>
        <taxon>Deinococcales</taxon>
        <taxon>Deinococcaceae</taxon>
        <taxon>Deinococcus</taxon>
    </lineage>
</organism>
<evidence type="ECO:0000313" key="12">
    <source>
        <dbReference type="Proteomes" id="UP000020492"/>
    </source>
</evidence>
<feature type="binding site" evidence="9">
    <location>
        <begin position="325"/>
        <end position="329"/>
    </location>
    <ligand>
        <name>ATP</name>
        <dbReference type="ChEBI" id="CHEBI:30616"/>
    </ligand>
</feature>
<keyword evidence="8 9" id="KW-0460">Magnesium</keyword>
<accession>A0A016QMJ5</accession>
<dbReference type="GO" id="GO:0008776">
    <property type="term" value="F:acetate kinase activity"/>
    <property type="evidence" value="ECO:0007669"/>
    <property type="project" value="UniProtKB-UniRule"/>
</dbReference>
<dbReference type="GO" id="GO:0006083">
    <property type="term" value="P:acetate metabolic process"/>
    <property type="evidence" value="ECO:0007669"/>
    <property type="project" value="TreeGrafter"/>
</dbReference>
<dbReference type="eggNOG" id="COG0282">
    <property type="taxonomic scope" value="Bacteria"/>
</dbReference>
<comment type="caution">
    <text evidence="11">The sequence shown here is derived from an EMBL/GenBank/DDBJ whole genome shotgun (WGS) entry which is preliminary data.</text>
</comment>
<keyword evidence="5 9" id="KW-0547">Nucleotide-binding</keyword>
<reference evidence="11 12" key="1">
    <citation type="submission" date="2014-03" db="EMBL/GenBank/DDBJ databases">
        <title>Draft genome sequence of Deinococcus phoenicis 1P10ME.</title>
        <authorList>
            <person name="Stepanov V.G."/>
            <person name="Vaishampayan P."/>
            <person name="Venkateswaran K."/>
            <person name="Fox G.E."/>
        </authorList>
    </citation>
    <scope>NUCLEOTIDE SEQUENCE [LARGE SCALE GENOMIC DNA]</scope>
    <source>
        <strain evidence="11 12">1P10ME</strain>
    </source>
</reference>
<dbReference type="HAMAP" id="MF_00020">
    <property type="entry name" value="Acetate_kinase"/>
    <property type="match status" value="1"/>
</dbReference>
<dbReference type="PANTHER" id="PTHR21060:SF21">
    <property type="entry name" value="ACETATE KINASE"/>
    <property type="match status" value="1"/>
</dbReference>
<comment type="subunit">
    <text evidence="9">Homodimer.</text>
</comment>
<keyword evidence="7 9" id="KW-0067">ATP-binding</keyword>
<comment type="subcellular location">
    <subcellularLocation>
        <location evidence="9">Cytoplasm</location>
    </subcellularLocation>
</comment>
<dbReference type="InterPro" id="IPR023865">
    <property type="entry name" value="Aliphatic_acid_kinase_CS"/>
</dbReference>
<comment type="pathway">
    <text evidence="9">Metabolic intermediate biosynthesis; acetyl-CoA biosynthesis; acetyl-CoA from acetate: step 1/2.</text>
</comment>
<evidence type="ECO:0000256" key="1">
    <source>
        <dbReference type="ARBA" id="ARBA00008748"/>
    </source>
</evidence>
<evidence type="ECO:0000256" key="8">
    <source>
        <dbReference type="ARBA" id="ARBA00022842"/>
    </source>
</evidence>
<dbReference type="Gene3D" id="3.30.420.40">
    <property type="match status" value="2"/>
</dbReference>
<proteinExistence type="inferred from homology"/>
<evidence type="ECO:0000256" key="2">
    <source>
        <dbReference type="ARBA" id="ARBA00022490"/>
    </source>
</evidence>
<evidence type="ECO:0000256" key="10">
    <source>
        <dbReference type="RuleBase" id="RU003835"/>
    </source>
</evidence>
<evidence type="ECO:0000313" key="11">
    <source>
        <dbReference type="EMBL" id="EYB67072.1"/>
    </source>
</evidence>
<dbReference type="PRINTS" id="PR00471">
    <property type="entry name" value="ACETATEKNASE"/>
</dbReference>
<comment type="similarity">
    <text evidence="1 9 10">Belongs to the acetokinase family.</text>
</comment>
<sequence length="399" mass="41665">MWTLVVNCGSSSLKFALLNPASGEQPLSGLAERLGSDLASVRVDRNGDPVTVPLPRGSYAQAFGVLLAELDALGLRGAIRAIGHRVVHGGDRFSTPVLITPEVVEVIRACVPLAPLHNPANLAGIEAALATFPDLPQVAVFDTAFHQTLPEIAYRYAVPASWYTQHGVRRYGFHGISHAYVAGEAARRLGRPLPELSLITAHLGNGCSVTAVQGGRSVDTSMGLTPLEGLVMGTRSGDVDPGLPDYLARQAGLSLTQITAALNRESGLLGLSGLTNDMRELEEAAGRGNEPARLAVDIFVYRLAKTIAGMAVALGRLDALVFTGGIGENSAGVRATTLARLGLLGFRLNEAANARAVRGQGGPITAPDSLPALVVNTNEELMIARETAEVAGEVVGRGL</sequence>
<dbReference type="InterPro" id="IPR043129">
    <property type="entry name" value="ATPase_NBD"/>
</dbReference>
<evidence type="ECO:0000256" key="3">
    <source>
        <dbReference type="ARBA" id="ARBA00022679"/>
    </source>
</evidence>
<evidence type="ECO:0000256" key="9">
    <source>
        <dbReference type="HAMAP-Rule" id="MF_00020"/>
    </source>
</evidence>
<dbReference type="RefSeq" id="WP_034359421.1">
    <property type="nucleotide sequence ID" value="NZ_JHAC01000050.1"/>
</dbReference>
<dbReference type="Proteomes" id="UP000020492">
    <property type="component" value="Unassembled WGS sequence"/>
</dbReference>
<dbReference type="PROSITE" id="PS01076">
    <property type="entry name" value="ACETATE_KINASE_2"/>
    <property type="match status" value="1"/>
</dbReference>
<dbReference type="InterPro" id="IPR000890">
    <property type="entry name" value="Aliphatic_acid_kin_short-chain"/>
</dbReference>
<dbReference type="GO" id="GO:0000287">
    <property type="term" value="F:magnesium ion binding"/>
    <property type="evidence" value="ECO:0007669"/>
    <property type="project" value="UniProtKB-UniRule"/>
</dbReference>
<dbReference type="PROSITE" id="PS01075">
    <property type="entry name" value="ACETATE_KINASE_1"/>
    <property type="match status" value="1"/>
</dbReference>
<protein>
    <recommendedName>
        <fullName evidence="9">Acetate kinase</fullName>
        <ecNumber evidence="9">2.7.2.1</ecNumber>
    </recommendedName>
    <alternativeName>
        <fullName evidence="9">Acetokinase</fullName>
    </alternativeName>
</protein>
<dbReference type="STRING" id="1476583.DEIPH_ctg052orf0075"/>
<dbReference type="InterPro" id="IPR004372">
    <property type="entry name" value="Ac/propionate_kinase"/>
</dbReference>
<feature type="binding site" evidence="9">
    <location>
        <begin position="202"/>
        <end position="206"/>
    </location>
    <ligand>
        <name>ATP</name>
        <dbReference type="ChEBI" id="CHEBI:30616"/>
    </ligand>
</feature>
<dbReference type="PANTHER" id="PTHR21060">
    <property type="entry name" value="ACETATE KINASE"/>
    <property type="match status" value="1"/>
</dbReference>
<dbReference type="EMBL" id="JHAC01000050">
    <property type="protein sequence ID" value="EYB67072.1"/>
    <property type="molecule type" value="Genomic_DNA"/>
</dbReference>
<comment type="catalytic activity">
    <reaction evidence="9">
        <text>acetate + ATP = acetyl phosphate + ADP</text>
        <dbReference type="Rhea" id="RHEA:11352"/>
        <dbReference type="ChEBI" id="CHEBI:22191"/>
        <dbReference type="ChEBI" id="CHEBI:30089"/>
        <dbReference type="ChEBI" id="CHEBI:30616"/>
        <dbReference type="ChEBI" id="CHEBI:456216"/>
        <dbReference type="EC" id="2.7.2.1"/>
    </reaction>
</comment>
<feature type="binding site" evidence="9">
    <location>
        <position position="7"/>
    </location>
    <ligand>
        <name>Mg(2+)</name>
        <dbReference type="ChEBI" id="CHEBI:18420"/>
    </ligand>
</feature>
<feature type="binding site" evidence="9">
    <location>
        <position position="85"/>
    </location>
    <ligand>
        <name>substrate</name>
    </ligand>
</feature>
<evidence type="ECO:0000256" key="7">
    <source>
        <dbReference type="ARBA" id="ARBA00022840"/>
    </source>
</evidence>
<dbReference type="GO" id="GO:0005829">
    <property type="term" value="C:cytosol"/>
    <property type="evidence" value="ECO:0007669"/>
    <property type="project" value="TreeGrafter"/>
</dbReference>
<keyword evidence="12" id="KW-1185">Reference proteome</keyword>
<dbReference type="PATRIC" id="fig|1476583.3.peg.2933"/>
<dbReference type="AlphaFoldDB" id="A0A016QMJ5"/>
<dbReference type="OrthoDB" id="9802453at2"/>
<keyword evidence="2 9" id="KW-0963">Cytoplasm</keyword>
<keyword evidence="4 9" id="KW-0479">Metal-binding</keyword>
<dbReference type="GO" id="GO:0006085">
    <property type="term" value="P:acetyl-CoA biosynthetic process"/>
    <property type="evidence" value="ECO:0007669"/>
    <property type="project" value="UniProtKB-UniRule"/>
</dbReference>
<dbReference type="NCBIfam" id="TIGR00016">
    <property type="entry name" value="ackA"/>
    <property type="match status" value="1"/>
</dbReference>
<feature type="site" description="Transition state stabilizer" evidence="9">
    <location>
        <position position="174"/>
    </location>
</feature>
<keyword evidence="6 9" id="KW-0418">Kinase</keyword>
<comment type="cofactor">
    <cofactor evidence="9">
        <name>Mg(2+)</name>
        <dbReference type="ChEBI" id="CHEBI:18420"/>
    </cofactor>
    <cofactor evidence="9">
        <name>Mn(2+)</name>
        <dbReference type="ChEBI" id="CHEBI:29035"/>
    </cofactor>
    <text evidence="9">Mg(2+). Can also accept Mn(2+).</text>
</comment>
<dbReference type="SUPFAM" id="SSF53067">
    <property type="entry name" value="Actin-like ATPase domain"/>
    <property type="match status" value="2"/>
</dbReference>
<evidence type="ECO:0000256" key="6">
    <source>
        <dbReference type="ARBA" id="ARBA00022777"/>
    </source>
</evidence>
<dbReference type="UniPathway" id="UPA00340">
    <property type="reaction ID" value="UER00458"/>
</dbReference>
<evidence type="ECO:0000256" key="4">
    <source>
        <dbReference type="ARBA" id="ARBA00022723"/>
    </source>
</evidence>
<dbReference type="EC" id="2.7.2.1" evidence="9"/>
<feature type="binding site" evidence="9">
    <location>
        <position position="379"/>
    </location>
    <ligand>
        <name>Mg(2+)</name>
        <dbReference type="ChEBI" id="CHEBI:18420"/>
    </ligand>
</feature>
<evidence type="ECO:0000256" key="5">
    <source>
        <dbReference type="ARBA" id="ARBA00022741"/>
    </source>
</evidence>
<dbReference type="Pfam" id="PF00871">
    <property type="entry name" value="Acetate_kinase"/>
    <property type="match status" value="1"/>
</dbReference>
<comment type="function">
    <text evidence="9">Catalyzes the formation of acetyl phosphate from acetate and ATP. Can also catalyze the reverse reaction.</text>
</comment>
<gene>
    <name evidence="9" type="primary">ackA</name>
    <name evidence="11" type="ORF">DEIPH_ctg052orf0075</name>
</gene>